<comment type="caution">
    <text evidence="2">The sequence shown here is derived from an EMBL/GenBank/DDBJ whole genome shotgun (WGS) entry which is preliminary data.</text>
</comment>
<organism evidence="2 3">
    <name type="scientific">Araneus ventricosus</name>
    <name type="common">Orbweaver spider</name>
    <name type="synonym">Epeira ventricosa</name>
    <dbReference type="NCBI Taxonomy" id="182803"/>
    <lineage>
        <taxon>Eukaryota</taxon>
        <taxon>Metazoa</taxon>
        <taxon>Ecdysozoa</taxon>
        <taxon>Arthropoda</taxon>
        <taxon>Chelicerata</taxon>
        <taxon>Arachnida</taxon>
        <taxon>Araneae</taxon>
        <taxon>Araneomorphae</taxon>
        <taxon>Entelegynae</taxon>
        <taxon>Araneoidea</taxon>
        <taxon>Araneidae</taxon>
        <taxon>Araneus</taxon>
    </lineage>
</organism>
<keyword evidence="3" id="KW-1185">Reference proteome</keyword>
<name>A0A4Y2I802_ARAVE</name>
<proteinExistence type="predicted"/>
<evidence type="ECO:0000256" key="1">
    <source>
        <dbReference type="SAM" id="MobiDB-lite"/>
    </source>
</evidence>
<gene>
    <name evidence="2" type="ORF">AVEN_94297_1</name>
</gene>
<protein>
    <submittedName>
        <fullName evidence="2">Uncharacterized protein</fullName>
    </submittedName>
</protein>
<feature type="region of interest" description="Disordered" evidence="1">
    <location>
        <begin position="1"/>
        <end position="33"/>
    </location>
</feature>
<reference evidence="2 3" key="1">
    <citation type="journal article" date="2019" name="Sci. Rep.">
        <title>Orb-weaving spider Araneus ventricosus genome elucidates the spidroin gene catalogue.</title>
        <authorList>
            <person name="Kono N."/>
            <person name="Nakamura H."/>
            <person name="Ohtoshi R."/>
            <person name="Moran D.A.P."/>
            <person name="Shinohara A."/>
            <person name="Yoshida Y."/>
            <person name="Fujiwara M."/>
            <person name="Mori M."/>
            <person name="Tomita M."/>
            <person name="Arakawa K."/>
        </authorList>
    </citation>
    <scope>NUCLEOTIDE SEQUENCE [LARGE SCALE GENOMIC DNA]</scope>
</reference>
<accession>A0A4Y2I802</accession>
<evidence type="ECO:0000313" key="2">
    <source>
        <dbReference type="EMBL" id="GBM73867.1"/>
    </source>
</evidence>
<sequence>MSGPAGKETAPSAQGGQPGPQPSGQREHKPIPQCIARTSPGLLNLVKSLQASPETMAVRKDSKVKEFWFTLALRFDIHQTIQTFYDLSPSPDPNSRFTTASYYLT</sequence>
<dbReference type="AlphaFoldDB" id="A0A4Y2I802"/>
<dbReference type="EMBL" id="BGPR01002462">
    <property type="protein sequence ID" value="GBM73867.1"/>
    <property type="molecule type" value="Genomic_DNA"/>
</dbReference>
<dbReference type="Proteomes" id="UP000499080">
    <property type="component" value="Unassembled WGS sequence"/>
</dbReference>
<evidence type="ECO:0000313" key="3">
    <source>
        <dbReference type="Proteomes" id="UP000499080"/>
    </source>
</evidence>